<dbReference type="InterPro" id="IPR010971">
    <property type="entry name" value="UbiH/COQ6"/>
</dbReference>
<proteinExistence type="inferred from homology"/>
<keyword evidence="4" id="KW-0285">Flavoprotein</keyword>
<name>A0A1H1L9U3_9GAMM</name>
<dbReference type="GO" id="GO:0006744">
    <property type="term" value="P:ubiquinone biosynthetic process"/>
    <property type="evidence" value="ECO:0007669"/>
    <property type="project" value="UniProtKB-UniPathway"/>
</dbReference>
<dbReference type="NCBIfam" id="TIGR01988">
    <property type="entry name" value="Ubi-OHases"/>
    <property type="match status" value="1"/>
</dbReference>
<evidence type="ECO:0000256" key="3">
    <source>
        <dbReference type="ARBA" id="ARBA00005349"/>
    </source>
</evidence>
<dbReference type="PANTHER" id="PTHR43876:SF7">
    <property type="entry name" value="UBIQUINONE BIOSYNTHESIS MONOOXYGENASE COQ6, MITOCHONDRIAL"/>
    <property type="match status" value="1"/>
</dbReference>
<dbReference type="Pfam" id="PF01494">
    <property type="entry name" value="FAD_binding_3"/>
    <property type="match status" value="1"/>
</dbReference>
<dbReference type="AlphaFoldDB" id="A0A1H1L9U3"/>
<evidence type="ECO:0000256" key="7">
    <source>
        <dbReference type="ARBA" id="ARBA00023033"/>
    </source>
</evidence>
<dbReference type="EMBL" id="LT629736">
    <property type="protein sequence ID" value="SDR71187.1"/>
    <property type="molecule type" value="Genomic_DNA"/>
</dbReference>
<dbReference type="PRINTS" id="PR00420">
    <property type="entry name" value="RNGMNOXGNASE"/>
</dbReference>
<dbReference type="RefSeq" id="WP_093391131.1">
    <property type="nucleotide sequence ID" value="NZ_LT629736.1"/>
</dbReference>
<dbReference type="InterPro" id="IPR018168">
    <property type="entry name" value="Ubi_Hdrlase_CS"/>
</dbReference>
<protein>
    <submittedName>
        <fullName evidence="10">2-octaprenyl-3-methyl-6-methoxy-1,4-benzoquinol hydroxylase</fullName>
    </submittedName>
</protein>
<comment type="subunit">
    <text evidence="8">Component of the Ubi complex metabolon, which regroups five ubiquinone biosynthesis proteins (UbiE, UbiF, UbiG, UbiH and UbiI) and two accessory factors (UbiK and the lipid-binding protein UbiJ).</text>
</comment>
<reference evidence="11" key="1">
    <citation type="submission" date="2016-10" db="EMBL/GenBank/DDBJ databases">
        <authorList>
            <person name="Varghese N."/>
            <person name="Submissions S."/>
        </authorList>
    </citation>
    <scope>NUCLEOTIDE SEQUENCE [LARGE SCALE GENOMIC DNA]</scope>
    <source>
        <strain evidence="11">NRRL B-51270</strain>
    </source>
</reference>
<gene>
    <name evidence="10" type="ORF">SAMN05216421_0097</name>
</gene>
<keyword evidence="11" id="KW-1185">Reference proteome</keyword>
<dbReference type="GO" id="GO:0019168">
    <property type="term" value="F:2-polyprenylphenol 6-hydroxylase activity"/>
    <property type="evidence" value="ECO:0007669"/>
    <property type="project" value="TreeGrafter"/>
</dbReference>
<dbReference type="STRING" id="487184.SAMN05216421_0097"/>
<comment type="cofactor">
    <cofactor evidence="1">
        <name>FAD</name>
        <dbReference type="ChEBI" id="CHEBI:57692"/>
    </cofactor>
</comment>
<evidence type="ECO:0000259" key="9">
    <source>
        <dbReference type="Pfam" id="PF01494"/>
    </source>
</evidence>
<dbReference type="SUPFAM" id="SSF51905">
    <property type="entry name" value="FAD/NAD(P)-binding domain"/>
    <property type="match status" value="1"/>
</dbReference>
<evidence type="ECO:0000256" key="1">
    <source>
        <dbReference type="ARBA" id="ARBA00001974"/>
    </source>
</evidence>
<feature type="domain" description="FAD-binding" evidence="9">
    <location>
        <begin position="6"/>
        <end position="346"/>
    </location>
</feature>
<evidence type="ECO:0000313" key="11">
    <source>
        <dbReference type="Proteomes" id="UP000243207"/>
    </source>
</evidence>
<evidence type="ECO:0000256" key="2">
    <source>
        <dbReference type="ARBA" id="ARBA00004749"/>
    </source>
</evidence>
<evidence type="ECO:0000256" key="4">
    <source>
        <dbReference type="ARBA" id="ARBA00022630"/>
    </source>
</evidence>
<dbReference type="InterPro" id="IPR002938">
    <property type="entry name" value="FAD-bd"/>
</dbReference>
<keyword evidence="5" id="KW-0274">FAD</keyword>
<organism evidence="10 11">
    <name type="scientific">Halopseudomonas xinjiangensis</name>
    <dbReference type="NCBI Taxonomy" id="487184"/>
    <lineage>
        <taxon>Bacteria</taxon>
        <taxon>Pseudomonadati</taxon>
        <taxon>Pseudomonadota</taxon>
        <taxon>Gammaproteobacteria</taxon>
        <taxon>Pseudomonadales</taxon>
        <taxon>Pseudomonadaceae</taxon>
        <taxon>Halopseudomonas</taxon>
    </lineage>
</organism>
<accession>A0A1H1L9U3</accession>
<comment type="similarity">
    <text evidence="3">Belongs to the UbiH/COQ6 family.</text>
</comment>
<sequence length="417" mass="45603">MAQQFDLIVVGAGMVGATLARAMADLPLRIALVDGMPLPRATNEPKTESGYDSRVSAISAASENILDNLGVWQRIPGASRSPYRYMRVWDAEGTGEIGFDADALGELRLGHIVENHLIQSALLESLAETGIALFGAQRVEGLVREPDGWRLLLEGGQALQAPLVVAADGAKSKLRELAGFEMREWDYLHNAIVTTIQTERPHQATAWQRFMPSGPLALLPLNDRGQVHYCSIVWSVVPEHAGRIMALDDEAFREELEQAFESRLGRILATDVRHRIPLRQRHAKRYVMPGLALIGDAAHSIHPLAGQGVNLGLLDAAELYDTLRAALQRGEGLGALAVLQRYERRRMGANLGMMAAMEGFERLFHADALPLRWARNAGMRLLDGQAMIKGGIMRRAMGLSGDLPSLALDGEIARPND</sequence>
<dbReference type="Gene3D" id="3.50.50.60">
    <property type="entry name" value="FAD/NAD(P)-binding domain"/>
    <property type="match status" value="2"/>
</dbReference>
<keyword evidence="7" id="KW-0503">Monooxygenase</keyword>
<dbReference type="OrthoDB" id="9769565at2"/>
<dbReference type="GO" id="GO:0110142">
    <property type="term" value="C:ubiquinone biosynthesis complex"/>
    <property type="evidence" value="ECO:0007669"/>
    <property type="project" value="UniProtKB-ARBA"/>
</dbReference>
<dbReference type="PROSITE" id="PS01304">
    <property type="entry name" value="UBIH"/>
    <property type="match status" value="1"/>
</dbReference>
<evidence type="ECO:0000313" key="10">
    <source>
        <dbReference type="EMBL" id="SDR71187.1"/>
    </source>
</evidence>
<dbReference type="InterPro" id="IPR051205">
    <property type="entry name" value="UbiH/COQ6_monooxygenase"/>
</dbReference>
<keyword evidence="6" id="KW-0560">Oxidoreductase</keyword>
<dbReference type="UniPathway" id="UPA00232"/>
<dbReference type="InterPro" id="IPR036188">
    <property type="entry name" value="FAD/NAD-bd_sf"/>
</dbReference>
<dbReference type="PANTHER" id="PTHR43876">
    <property type="entry name" value="UBIQUINONE BIOSYNTHESIS MONOOXYGENASE COQ6, MITOCHONDRIAL"/>
    <property type="match status" value="1"/>
</dbReference>
<evidence type="ECO:0000256" key="6">
    <source>
        <dbReference type="ARBA" id="ARBA00023002"/>
    </source>
</evidence>
<dbReference type="Proteomes" id="UP000243207">
    <property type="component" value="Chromosome I"/>
</dbReference>
<dbReference type="GO" id="GO:0071949">
    <property type="term" value="F:FAD binding"/>
    <property type="evidence" value="ECO:0007669"/>
    <property type="project" value="InterPro"/>
</dbReference>
<evidence type="ECO:0000256" key="5">
    <source>
        <dbReference type="ARBA" id="ARBA00022827"/>
    </source>
</evidence>
<dbReference type="FunFam" id="3.50.50.60:FF:000021">
    <property type="entry name" value="Ubiquinone biosynthesis monooxygenase COQ6"/>
    <property type="match status" value="1"/>
</dbReference>
<evidence type="ECO:0000256" key="8">
    <source>
        <dbReference type="ARBA" id="ARBA00065734"/>
    </source>
</evidence>
<comment type="pathway">
    <text evidence="2">Cofactor biosynthesis; ubiquinone biosynthesis.</text>
</comment>